<feature type="repeat" description="WD" evidence="7">
    <location>
        <begin position="674"/>
        <end position="713"/>
    </location>
</feature>
<dbReference type="InterPro" id="IPR020472">
    <property type="entry name" value="WD40_PAC1"/>
</dbReference>
<evidence type="ECO:0000256" key="7">
    <source>
        <dbReference type="PROSITE-ProRule" id="PRU00221"/>
    </source>
</evidence>
<keyword evidence="1 7" id="KW-0853">WD repeat</keyword>
<evidence type="ECO:0000256" key="5">
    <source>
        <dbReference type="ARBA" id="ARBA00022833"/>
    </source>
</evidence>
<dbReference type="PROSITE" id="PS50294">
    <property type="entry name" value="WD_REPEATS_REGION"/>
    <property type="match status" value="1"/>
</dbReference>
<evidence type="ECO:0000313" key="10">
    <source>
        <dbReference type="EMBL" id="CAA3014080.1"/>
    </source>
</evidence>
<evidence type="ECO:0000259" key="8">
    <source>
        <dbReference type="PROSITE" id="PS50011"/>
    </source>
</evidence>
<dbReference type="InterPro" id="IPR027370">
    <property type="entry name" value="Znf-RING_euk"/>
</dbReference>
<evidence type="ECO:0000259" key="9">
    <source>
        <dbReference type="PROSITE" id="PS50089"/>
    </source>
</evidence>
<dbReference type="Pfam" id="PF13445">
    <property type="entry name" value="zf-RING_UBOX"/>
    <property type="match status" value="1"/>
</dbReference>
<evidence type="ECO:0000256" key="2">
    <source>
        <dbReference type="ARBA" id="ARBA00022723"/>
    </source>
</evidence>
<dbReference type="InterPro" id="IPR001680">
    <property type="entry name" value="WD40_rpt"/>
</dbReference>
<organism evidence="10 11">
    <name type="scientific">Olea europaea subsp. europaea</name>
    <dbReference type="NCBI Taxonomy" id="158383"/>
    <lineage>
        <taxon>Eukaryota</taxon>
        <taxon>Viridiplantae</taxon>
        <taxon>Streptophyta</taxon>
        <taxon>Embryophyta</taxon>
        <taxon>Tracheophyta</taxon>
        <taxon>Spermatophyta</taxon>
        <taxon>Magnoliopsida</taxon>
        <taxon>eudicotyledons</taxon>
        <taxon>Gunneridae</taxon>
        <taxon>Pentapetalae</taxon>
        <taxon>asterids</taxon>
        <taxon>lamiids</taxon>
        <taxon>Lamiales</taxon>
        <taxon>Oleaceae</taxon>
        <taxon>Oleeae</taxon>
        <taxon>Olea</taxon>
    </lineage>
</organism>
<dbReference type="InterPro" id="IPR036322">
    <property type="entry name" value="WD40_repeat_dom_sf"/>
</dbReference>
<dbReference type="Gramene" id="OE9A012268T6">
    <property type="protein sequence ID" value="OE9A012268C6"/>
    <property type="gene ID" value="OE9A012268"/>
</dbReference>
<dbReference type="PROSITE" id="PS50011">
    <property type="entry name" value="PROTEIN_KINASE_DOM"/>
    <property type="match status" value="1"/>
</dbReference>
<dbReference type="PROSITE" id="PS50082">
    <property type="entry name" value="WD_REPEATS_2"/>
    <property type="match status" value="2"/>
</dbReference>
<dbReference type="SMART" id="SM00320">
    <property type="entry name" value="WD40"/>
    <property type="match status" value="6"/>
</dbReference>
<dbReference type="Pfam" id="PF00400">
    <property type="entry name" value="WD40"/>
    <property type="match status" value="5"/>
</dbReference>
<reference evidence="10 11" key="1">
    <citation type="submission" date="2019-12" db="EMBL/GenBank/DDBJ databases">
        <authorList>
            <person name="Alioto T."/>
            <person name="Alioto T."/>
            <person name="Gomez Garrido J."/>
        </authorList>
    </citation>
    <scope>NUCLEOTIDE SEQUENCE [LARGE SCALE GENOMIC DNA]</scope>
</reference>
<dbReference type="GO" id="GO:0008270">
    <property type="term" value="F:zinc ion binding"/>
    <property type="evidence" value="ECO:0007669"/>
    <property type="project" value="UniProtKB-KW"/>
</dbReference>
<feature type="repeat" description="WD" evidence="7">
    <location>
        <begin position="543"/>
        <end position="582"/>
    </location>
</feature>
<dbReference type="EMBL" id="CACTIH010007467">
    <property type="protein sequence ID" value="CAA3014080.1"/>
    <property type="molecule type" value="Genomic_DNA"/>
</dbReference>
<dbReference type="PROSITE" id="PS50089">
    <property type="entry name" value="ZF_RING_2"/>
    <property type="match status" value="1"/>
</dbReference>
<protein>
    <submittedName>
        <fullName evidence="10">Translocase subunit SECA2, chloroplastic isoform X2</fullName>
    </submittedName>
</protein>
<dbReference type="PRINTS" id="PR00320">
    <property type="entry name" value="GPROTEINBRPT"/>
</dbReference>
<sequence>MDQLEQPECPVCLQPYAADSVVPLVLPCGHSTCEACLKQLPNPFPHTLRCPVCTLLSKYSNSPISFPKNIDLLRLSSTLQDLPLKPKNVIPRSPPPYDNLPLPCQFIRNSWSYEFYSTWKKWIIPKDIILVEKSSSGSYGEIFDGKVLGSFESISGMGRVLKEEEKVGLLAIGIFKDGSEKSRFLRYSYESRIMSVLYGMGEKERNEMTSILNLSLRLCRAGNIYGFWYNDNDSCVYMVCENFNSTGLLKFFDNEEEGRLSSDKISGFGIVSTEMCEIFSSLISEGLVIGCLDVNCFVFNDFGRVYVDLGKVLSMGRRVNKAMRRGHKDSEVSMKTEVLENLVFISPEMLLKLFGEELFELDCGKSIYEVGPGSDVWSLACLLVSLIIGSSFIEEMAIYVDSIVNAGNDGKVYSYVSLCEDWMENVETSLGHRLGLEYVSQKDLLCRCLEFDISNRPPVSELWKCLRELVIKPRFDFWVSLKHEVKKEKTGHCIVLGELCQIAEETNKEEIDGLQQKYEIGRANVSRDVVEGLSGGHIKCIDMKGHLDCITGLAIGGGFLFSSSFDKRVHVWSLQDFTHVHTFKGHEHKVMALVFMDGGQPLCISGDNEGVICIWDASFPFNEEPIKKLHEQKDWRYSGIHALAVSRTEYLYTGSGDKLIKAWSLQDHTLSCAMSGHKSVVSSLIVCNGILYSGSWDGTVRLWSLSDHSSLAVLGEDTQKNVTSVLALAADNNLLLVAHDDGCIKMWHDDLLVKSLQTHNGAVFAVSKKGRWLFTGGWDRTINVQEISDVRDQIDTVPVGSIACDSVITGVIYWQEKLFVGQSDRVIKVINFRFFLVQRIVSIINNHLCY</sequence>
<evidence type="ECO:0000256" key="3">
    <source>
        <dbReference type="ARBA" id="ARBA00022737"/>
    </source>
</evidence>
<dbReference type="Gene3D" id="3.30.40.10">
    <property type="entry name" value="Zinc/RING finger domain, C3HC4 (zinc finger)"/>
    <property type="match status" value="1"/>
</dbReference>
<dbReference type="AlphaFoldDB" id="A0A8S0U9A1"/>
<dbReference type="Gene3D" id="1.10.510.10">
    <property type="entry name" value="Transferase(Phosphotransferase) domain 1"/>
    <property type="match status" value="1"/>
</dbReference>
<keyword evidence="4 6" id="KW-0863">Zinc-finger</keyword>
<keyword evidence="11" id="KW-1185">Reference proteome</keyword>
<evidence type="ECO:0000256" key="4">
    <source>
        <dbReference type="ARBA" id="ARBA00022771"/>
    </source>
</evidence>
<dbReference type="Proteomes" id="UP000594638">
    <property type="component" value="Unassembled WGS sequence"/>
</dbReference>
<dbReference type="InterPro" id="IPR044715">
    <property type="entry name" value="WDR86-like"/>
</dbReference>
<feature type="domain" description="Protein kinase" evidence="8">
    <location>
        <begin position="128"/>
        <end position="475"/>
    </location>
</feature>
<dbReference type="GO" id="GO:0004672">
    <property type="term" value="F:protein kinase activity"/>
    <property type="evidence" value="ECO:0007669"/>
    <property type="project" value="InterPro"/>
</dbReference>
<dbReference type="InterPro" id="IPR000719">
    <property type="entry name" value="Prot_kinase_dom"/>
</dbReference>
<gene>
    <name evidence="10" type="ORF">OLEA9_A012268</name>
</gene>
<name>A0A8S0U9A1_OLEEU</name>
<keyword evidence="2" id="KW-0479">Metal-binding</keyword>
<dbReference type="InterPro" id="IPR013083">
    <property type="entry name" value="Znf_RING/FYVE/PHD"/>
</dbReference>
<evidence type="ECO:0000256" key="6">
    <source>
        <dbReference type="PROSITE-ProRule" id="PRU00175"/>
    </source>
</evidence>
<dbReference type="Gene3D" id="2.130.10.10">
    <property type="entry name" value="YVTN repeat-like/Quinoprotein amine dehydrogenase"/>
    <property type="match status" value="2"/>
</dbReference>
<dbReference type="InterPro" id="IPR015943">
    <property type="entry name" value="WD40/YVTN_repeat-like_dom_sf"/>
</dbReference>
<evidence type="ECO:0000256" key="1">
    <source>
        <dbReference type="ARBA" id="ARBA00022574"/>
    </source>
</evidence>
<dbReference type="InterPro" id="IPR001841">
    <property type="entry name" value="Znf_RING"/>
</dbReference>
<dbReference type="SUPFAM" id="SSF56112">
    <property type="entry name" value="Protein kinase-like (PK-like)"/>
    <property type="match status" value="1"/>
</dbReference>
<feature type="domain" description="RING-type" evidence="9">
    <location>
        <begin position="9"/>
        <end position="54"/>
    </location>
</feature>
<dbReference type="SUPFAM" id="SSF57850">
    <property type="entry name" value="RING/U-box"/>
    <property type="match status" value="1"/>
</dbReference>
<dbReference type="PANTHER" id="PTHR44489">
    <property type="match status" value="1"/>
</dbReference>
<evidence type="ECO:0000313" key="11">
    <source>
        <dbReference type="Proteomes" id="UP000594638"/>
    </source>
</evidence>
<dbReference type="InterPro" id="IPR011009">
    <property type="entry name" value="Kinase-like_dom_sf"/>
</dbReference>
<dbReference type="GO" id="GO:0005524">
    <property type="term" value="F:ATP binding"/>
    <property type="evidence" value="ECO:0007669"/>
    <property type="project" value="InterPro"/>
</dbReference>
<proteinExistence type="predicted"/>
<accession>A0A8S0U9A1</accession>
<keyword evidence="3" id="KW-0677">Repeat</keyword>
<keyword evidence="5" id="KW-0862">Zinc</keyword>
<comment type="caution">
    <text evidence="10">The sequence shown here is derived from an EMBL/GenBank/DDBJ whole genome shotgun (WGS) entry which is preliminary data.</text>
</comment>
<dbReference type="OrthoDB" id="674604at2759"/>
<dbReference type="PANTHER" id="PTHR44489:SF11">
    <property type="entry name" value="WD REPEAT DOMAIN 86"/>
    <property type="match status" value="1"/>
</dbReference>
<dbReference type="SUPFAM" id="SSF50978">
    <property type="entry name" value="WD40 repeat-like"/>
    <property type="match status" value="1"/>
</dbReference>
<dbReference type="SMART" id="SM00184">
    <property type="entry name" value="RING"/>
    <property type="match status" value="1"/>
</dbReference>